<reference evidence="1" key="2">
    <citation type="journal article" date="2022" name="New Phytol.">
        <title>Evolutionary transition to the ectomycorrhizal habit in the genomes of a hyperdiverse lineage of mushroom-forming fungi.</title>
        <authorList>
            <person name="Looney B."/>
            <person name="Miyauchi S."/>
            <person name="Morin E."/>
            <person name="Drula E."/>
            <person name="Courty P.E."/>
            <person name="Kohler A."/>
            <person name="Kuo A."/>
            <person name="LaButti K."/>
            <person name="Pangilinan J."/>
            <person name="Lipzen A."/>
            <person name="Riley R."/>
            <person name="Andreopoulos W."/>
            <person name="He G."/>
            <person name="Johnson J."/>
            <person name="Nolan M."/>
            <person name="Tritt A."/>
            <person name="Barry K.W."/>
            <person name="Grigoriev I.V."/>
            <person name="Nagy L.G."/>
            <person name="Hibbett D."/>
            <person name="Henrissat B."/>
            <person name="Matheny P.B."/>
            <person name="Labbe J."/>
            <person name="Martin F.M."/>
        </authorList>
    </citation>
    <scope>NUCLEOTIDE SEQUENCE</scope>
    <source>
        <strain evidence="1">FP105234-sp</strain>
    </source>
</reference>
<reference evidence="1" key="1">
    <citation type="submission" date="2021-02" db="EMBL/GenBank/DDBJ databases">
        <authorList>
            <consortium name="DOE Joint Genome Institute"/>
            <person name="Ahrendt S."/>
            <person name="Looney B.P."/>
            <person name="Miyauchi S."/>
            <person name="Morin E."/>
            <person name="Drula E."/>
            <person name="Courty P.E."/>
            <person name="Chicoki N."/>
            <person name="Fauchery L."/>
            <person name="Kohler A."/>
            <person name="Kuo A."/>
            <person name="Labutti K."/>
            <person name="Pangilinan J."/>
            <person name="Lipzen A."/>
            <person name="Riley R."/>
            <person name="Andreopoulos W."/>
            <person name="He G."/>
            <person name="Johnson J."/>
            <person name="Barry K.W."/>
            <person name="Grigoriev I.V."/>
            <person name="Nagy L."/>
            <person name="Hibbett D."/>
            <person name="Henrissat B."/>
            <person name="Matheny P.B."/>
            <person name="Labbe J."/>
            <person name="Martin F."/>
        </authorList>
    </citation>
    <scope>NUCLEOTIDE SEQUENCE</scope>
    <source>
        <strain evidence="1">FP105234-sp</strain>
    </source>
</reference>
<accession>A0ACB8R7H9</accession>
<dbReference type="Proteomes" id="UP000814033">
    <property type="component" value="Unassembled WGS sequence"/>
</dbReference>
<comment type="caution">
    <text evidence="1">The sequence shown here is derived from an EMBL/GenBank/DDBJ whole genome shotgun (WGS) entry which is preliminary data.</text>
</comment>
<protein>
    <submittedName>
        <fullName evidence="1">Uncharacterized protein</fullName>
    </submittedName>
</protein>
<sequence length="438" mass="48835">MSTSHDSLEDYASALRKSPEYIVYSRTRFYRNLGPYVTLTMIQSWLEAPFYGLINYILAHFSFSVDIPGASFGPHPQSVFVKNLVPEMVKAMARSYRSPDFATLISYIGFPTIMGKPTAVPRLAFWWEVKPVLKTRPKSREDLSSVFFHVLQLQEQARYAFAHYGGSHYYAFISEGLKVSFIYFANPNSHTDPYDIPEASSSSGGLEGRSSRKRHRGDTSTAQPEHQHVVPLPTPEPLFIGQPLLVGLGSELGINPLVLAALHIASGASGATFEPSFLDPAPDFAVPEALTRRAKAEYAEFVRLDLLKDLQENEDDPSSSDYDVPKNKVEMDDDKSYYIPAQRYACIEPRTSSRSLSRASSASTRSLPHATDAYSDDERSQAPSLHRTSSSASIPDSGIAPCRESRRRVSRRPQPVDRFPFASAQPSAARRHSRTLPY</sequence>
<name>A0ACB8R7H9_9AGAM</name>
<proteinExistence type="predicted"/>
<organism evidence="1 2">
    <name type="scientific">Auriscalpium vulgare</name>
    <dbReference type="NCBI Taxonomy" id="40419"/>
    <lineage>
        <taxon>Eukaryota</taxon>
        <taxon>Fungi</taxon>
        <taxon>Dikarya</taxon>
        <taxon>Basidiomycota</taxon>
        <taxon>Agaricomycotina</taxon>
        <taxon>Agaricomycetes</taxon>
        <taxon>Russulales</taxon>
        <taxon>Auriscalpiaceae</taxon>
        <taxon>Auriscalpium</taxon>
    </lineage>
</organism>
<evidence type="ECO:0000313" key="1">
    <source>
        <dbReference type="EMBL" id="KAI0040119.1"/>
    </source>
</evidence>
<evidence type="ECO:0000313" key="2">
    <source>
        <dbReference type="Proteomes" id="UP000814033"/>
    </source>
</evidence>
<keyword evidence="2" id="KW-1185">Reference proteome</keyword>
<gene>
    <name evidence="1" type="ORF">FA95DRAFT_1612041</name>
</gene>
<dbReference type="EMBL" id="MU276226">
    <property type="protein sequence ID" value="KAI0040119.1"/>
    <property type="molecule type" value="Genomic_DNA"/>
</dbReference>